<organism evidence="8 9">
    <name type="scientific">Bacteroides salyersiae</name>
    <dbReference type="NCBI Taxonomy" id="291644"/>
    <lineage>
        <taxon>Bacteria</taxon>
        <taxon>Pseudomonadati</taxon>
        <taxon>Bacteroidota</taxon>
        <taxon>Bacteroidia</taxon>
        <taxon>Bacteroidales</taxon>
        <taxon>Bacteroidaceae</taxon>
        <taxon>Bacteroides</taxon>
    </lineage>
</organism>
<dbReference type="InterPro" id="IPR012944">
    <property type="entry name" value="SusD_RagB_dom"/>
</dbReference>
<dbReference type="Gene3D" id="1.25.40.390">
    <property type="match status" value="2"/>
</dbReference>
<keyword evidence="4" id="KW-0472">Membrane</keyword>
<dbReference type="InterPro" id="IPR011990">
    <property type="entry name" value="TPR-like_helical_dom_sf"/>
</dbReference>
<accession>A0A7J4XDZ5</accession>
<gene>
    <name evidence="8" type="ORF">F3F73_20005</name>
</gene>
<dbReference type="InterPro" id="IPR033985">
    <property type="entry name" value="SusD-like_N"/>
</dbReference>
<dbReference type="SUPFAM" id="SSF48452">
    <property type="entry name" value="TPR-like"/>
    <property type="match status" value="1"/>
</dbReference>
<dbReference type="GO" id="GO:0009279">
    <property type="term" value="C:cell outer membrane"/>
    <property type="evidence" value="ECO:0007669"/>
    <property type="project" value="UniProtKB-SubCell"/>
</dbReference>
<keyword evidence="5" id="KW-0998">Cell outer membrane</keyword>
<dbReference type="Proteomes" id="UP000422221">
    <property type="component" value="Unassembled WGS sequence"/>
</dbReference>
<evidence type="ECO:0000259" key="6">
    <source>
        <dbReference type="Pfam" id="PF07980"/>
    </source>
</evidence>
<evidence type="ECO:0000256" key="5">
    <source>
        <dbReference type="ARBA" id="ARBA00023237"/>
    </source>
</evidence>
<dbReference type="EMBL" id="VWMK01000024">
    <property type="protein sequence ID" value="KAA3759121.1"/>
    <property type="molecule type" value="Genomic_DNA"/>
</dbReference>
<dbReference type="Pfam" id="PF07980">
    <property type="entry name" value="SusD_RagB"/>
    <property type="match status" value="1"/>
</dbReference>
<evidence type="ECO:0000313" key="9">
    <source>
        <dbReference type="Proteomes" id="UP000422221"/>
    </source>
</evidence>
<name>A0A7J4XDZ5_9BACE</name>
<dbReference type="CDD" id="cd08977">
    <property type="entry name" value="SusD"/>
    <property type="match status" value="1"/>
</dbReference>
<feature type="domain" description="SusD-like N-terminal" evidence="7">
    <location>
        <begin position="29"/>
        <end position="225"/>
    </location>
</feature>
<comment type="similarity">
    <text evidence="2">Belongs to the SusD family.</text>
</comment>
<dbReference type="Pfam" id="PF14322">
    <property type="entry name" value="SusD-like_3"/>
    <property type="match status" value="1"/>
</dbReference>
<protein>
    <submittedName>
        <fullName evidence="8">RagB/SusD family nutrient uptake outer membrane protein</fullName>
    </submittedName>
</protein>
<dbReference type="PROSITE" id="PS51257">
    <property type="entry name" value="PROKAR_LIPOPROTEIN"/>
    <property type="match status" value="1"/>
</dbReference>
<proteinExistence type="inferred from homology"/>
<reference evidence="8 9" key="1">
    <citation type="journal article" date="2019" name="Nat. Med.">
        <title>A library of human gut bacterial isolates paired with longitudinal multiomics data enables mechanistic microbiome research.</title>
        <authorList>
            <person name="Poyet M."/>
            <person name="Groussin M."/>
            <person name="Gibbons S.M."/>
            <person name="Avila-Pacheco J."/>
            <person name="Jiang X."/>
            <person name="Kearney S.M."/>
            <person name="Perrotta A.R."/>
            <person name="Berdy B."/>
            <person name="Zhao S."/>
            <person name="Lieberman T.D."/>
            <person name="Swanson P.K."/>
            <person name="Smith M."/>
            <person name="Roesemann S."/>
            <person name="Alexander J.E."/>
            <person name="Rich S.A."/>
            <person name="Livny J."/>
            <person name="Vlamakis H."/>
            <person name="Clish C."/>
            <person name="Bullock K."/>
            <person name="Deik A."/>
            <person name="Scott J."/>
            <person name="Pierce K.A."/>
            <person name="Xavier R.J."/>
            <person name="Alm E.J."/>
        </authorList>
    </citation>
    <scope>NUCLEOTIDE SEQUENCE [LARGE SCALE GENOMIC DNA]</scope>
    <source>
        <strain evidence="8 9">BIOML-A10</strain>
    </source>
</reference>
<evidence type="ECO:0000256" key="1">
    <source>
        <dbReference type="ARBA" id="ARBA00004442"/>
    </source>
</evidence>
<evidence type="ECO:0000256" key="4">
    <source>
        <dbReference type="ARBA" id="ARBA00023136"/>
    </source>
</evidence>
<dbReference type="AlphaFoldDB" id="A0A7J4XDZ5"/>
<feature type="domain" description="RagB/SusD" evidence="6">
    <location>
        <begin position="425"/>
        <end position="559"/>
    </location>
</feature>
<comment type="caution">
    <text evidence="8">The sequence shown here is derived from an EMBL/GenBank/DDBJ whole genome shotgun (WGS) entry which is preliminary data.</text>
</comment>
<dbReference type="GeneID" id="93117822"/>
<evidence type="ECO:0000259" key="7">
    <source>
        <dbReference type="Pfam" id="PF14322"/>
    </source>
</evidence>
<comment type="subcellular location">
    <subcellularLocation>
        <location evidence="1">Cell outer membrane</location>
    </subcellularLocation>
</comment>
<keyword evidence="3" id="KW-0732">Signal</keyword>
<sequence>MNKTVFKITIFSLAVCFLTGCEDFLNKDVLGYSTDENFYDTQYKLESALNATYDVLQMEVYNQCDWRFGEACGDDVKGTDEDLTTQMGQLVNFRFNTSNEWIQKRYTINYKGIYRANQVIANAHRVRLADEEYSSYRDIRYILGQAKFLRALFYFNLVKTYGGVPIRPEIEMVDNLVVPRSSAEEVYAYIEKDLREAAIMLPAKFIDDDAGRASESAAVALLMKVLMYQATPGIPSGKWEEVVRLGEYFVDGTTMTFGDILHYDASEEDWEELRERLWFKPKALNHSADPYELPETTLPMLKGAYSLEYKDFYGNVLRYYEQFFQSGEFCKGSIFEIVFKESGDGSTGNDNEGDAIYQTLYCNSPLMWATEAILESMFGTDPRRRSMVGQKESAPDLEMLDCGPQQKLTLKWYTPIKERPLYTGDNGKNRRIIRYPEVVLIYAEALNECGEGARALEQLNTNKRQANIIDGNGNLYLAGGYGYMRDQIWSERRKELCFEWDRFFDLVRQKRAAEVIKAFGLANTNKRGVYFRKGVNELFPIPQAEIDLSQGAVMQNPGY</sequence>
<evidence type="ECO:0000256" key="3">
    <source>
        <dbReference type="ARBA" id="ARBA00022729"/>
    </source>
</evidence>
<evidence type="ECO:0000256" key="2">
    <source>
        <dbReference type="ARBA" id="ARBA00006275"/>
    </source>
</evidence>
<dbReference type="RefSeq" id="WP_005930572.1">
    <property type="nucleotide sequence ID" value="NZ_CABKSE010000002.1"/>
</dbReference>
<evidence type="ECO:0000313" key="8">
    <source>
        <dbReference type="EMBL" id="KAA3759121.1"/>
    </source>
</evidence>